<dbReference type="SUPFAM" id="SSF46689">
    <property type="entry name" value="Homeodomain-like"/>
    <property type="match status" value="1"/>
</dbReference>
<comment type="caution">
    <text evidence="6">The sequence shown here is derived from an EMBL/GenBank/DDBJ whole genome shotgun (WGS) entry which is preliminary data.</text>
</comment>
<evidence type="ECO:0000259" key="5">
    <source>
        <dbReference type="PROSITE" id="PS50977"/>
    </source>
</evidence>
<dbReference type="GO" id="GO:0003700">
    <property type="term" value="F:DNA-binding transcription factor activity"/>
    <property type="evidence" value="ECO:0007669"/>
    <property type="project" value="TreeGrafter"/>
</dbReference>
<dbReference type="AlphaFoldDB" id="A0AAW6P703"/>
<dbReference type="InterPro" id="IPR036271">
    <property type="entry name" value="Tet_transcr_reg_TetR-rel_C_sf"/>
</dbReference>
<organism evidence="6 7">
    <name type="scientific">Pseudomonas citronellolis</name>
    <dbReference type="NCBI Taxonomy" id="53408"/>
    <lineage>
        <taxon>Bacteria</taxon>
        <taxon>Pseudomonadati</taxon>
        <taxon>Pseudomonadota</taxon>
        <taxon>Gammaproteobacteria</taxon>
        <taxon>Pseudomonadales</taxon>
        <taxon>Pseudomonadaceae</taxon>
        <taxon>Pseudomonas</taxon>
    </lineage>
</organism>
<dbReference type="SUPFAM" id="SSF48498">
    <property type="entry name" value="Tetracyclin repressor-like, C-terminal domain"/>
    <property type="match status" value="1"/>
</dbReference>
<gene>
    <name evidence="6" type="ORF">P3W55_14990</name>
</gene>
<dbReference type="PANTHER" id="PTHR30055">
    <property type="entry name" value="HTH-TYPE TRANSCRIPTIONAL REGULATOR RUTR"/>
    <property type="match status" value="1"/>
</dbReference>
<evidence type="ECO:0000256" key="1">
    <source>
        <dbReference type="ARBA" id="ARBA00023015"/>
    </source>
</evidence>
<dbReference type="InterPro" id="IPR009057">
    <property type="entry name" value="Homeodomain-like_sf"/>
</dbReference>
<evidence type="ECO:0000313" key="6">
    <source>
        <dbReference type="EMBL" id="MDF3843016.1"/>
    </source>
</evidence>
<dbReference type="InterPro" id="IPR001647">
    <property type="entry name" value="HTH_TetR"/>
</dbReference>
<sequence length="213" mass="23388">MPKCLVRSGKRPPTETRRLMLDALGELLERKAPWDVRASEVAAASGTTQPNFYSHFRNIEEAILARSQQVWSSYPQAKLLACLEEGLEGGSLEALERFFALTVEFWTAHGGLLRAVSRLSGDDHPSLRGFRHQAQDPLIERCAATIREARELGALPGLLHPVLAANAALRFLDEAASHYQVIREAGDFSSDDISVTVTLQFRSLLCGTSSEGS</sequence>
<reference evidence="6" key="1">
    <citation type="submission" date="2023-03" db="EMBL/GenBank/DDBJ databases">
        <title>Draft assemblies of triclosan tolerant bacteria isolated from returned activated sludge.</title>
        <authorList>
            <person name="Van Hamelsveld S."/>
        </authorList>
    </citation>
    <scope>NUCLEOTIDE SEQUENCE</scope>
    <source>
        <strain evidence="6">GW210015_S63</strain>
    </source>
</reference>
<evidence type="ECO:0000256" key="3">
    <source>
        <dbReference type="ARBA" id="ARBA00023163"/>
    </source>
</evidence>
<keyword evidence="2 4" id="KW-0238">DNA-binding</keyword>
<dbReference type="Proteomes" id="UP001220662">
    <property type="component" value="Unassembled WGS sequence"/>
</dbReference>
<protein>
    <submittedName>
        <fullName evidence="6">TetR/AcrR family transcriptional regulator</fullName>
    </submittedName>
</protein>
<dbReference type="EMBL" id="JARJLR010000246">
    <property type="protein sequence ID" value="MDF3843016.1"/>
    <property type="molecule type" value="Genomic_DNA"/>
</dbReference>
<feature type="domain" description="HTH tetR-type" evidence="5">
    <location>
        <begin position="14"/>
        <end position="74"/>
    </location>
</feature>
<evidence type="ECO:0000313" key="7">
    <source>
        <dbReference type="Proteomes" id="UP001220662"/>
    </source>
</evidence>
<keyword evidence="3" id="KW-0804">Transcription</keyword>
<dbReference type="Gene3D" id="1.10.357.10">
    <property type="entry name" value="Tetracycline Repressor, domain 2"/>
    <property type="match status" value="1"/>
</dbReference>
<proteinExistence type="predicted"/>
<dbReference type="InterPro" id="IPR050109">
    <property type="entry name" value="HTH-type_TetR-like_transc_reg"/>
</dbReference>
<dbReference type="Gene3D" id="1.10.10.60">
    <property type="entry name" value="Homeodomain-like"/>
    <property type="match status" value="1"/>
</dbReference>
<evidence type="ECO:0000256" key="2">
    <source>
        <dbReference type="ARBA" id="ARBA00023125"/>
    </source>
</evidence>
<feature type="DNA-binding region" description="H-T-H motif" evidence="4">
    <location>
        <begin position="37"/>
        <end position="56"/>
    </location>
</feature>
<evidence type="ECO:0000256" key="4">
    <source>
        <dbReference type="PROSITE-ProRule" id="PRU00335"/>
    </source>
</evidence>
<dbReference type="GO" id="GO:0000976">
    <property type="term" value="F:transcription cis-regulatory region binding"/>
    <property type="evidence" value="ECO:0007669"/>
    <property type="project" value="TreeGrafter"/>
</dbReference>
<name>A0AAW6P703_9PSED</name>
<dbReference type="PROSITE" id="PS50977">
    <property type="entry name" value="HTH_TETR_2"/>
    <property type="match status" value="1"/>
</dbReference>
<dbReference type="PANTHER" id="PTHR30055:SF234">
    <property type="entry name" value="HTH-TYPE TRANSCRIPTIONAL REGULATOR BETI"/>
    <property type="match status" value="1"/>
</dbReference>
<accession>A0AAW6P703</accession>
<keyword evidence="1" id="KW-0805">Transcription regulation</keyword>